<keyword evidence="4" id="KW-1185">Reference proteome</keyword>
<dbReference type="RefSeq" id="WP_113034077.1">
    <property type="nucleotide sequence ID" value="NZ_QMFB01000018.1"/>
</dbReference>
<reference evidence="3 4" key="1">
    <citation type="journal article" date="2009" name="Int. J. Syst. Evol. Microbiol.">
        <title>Paenibacillus contaminans sp. nov., isolated from a contaminated laboratory plate.</title>
        <authorList>
            <person name="Chou J.H."/>
            <person name="Lee J.H."/>
            <person name="Lin M.C."/>
            <person name="Chang P.S."/>
            <person name="Arun A.B."/>
            <person name="Young C.C."/>
            <person name="Chen W.M."/>
        </authorList>
    </citation>
    <scope>NUCLEOTIDE SEQUENCE [LARGE SCALE GENOMIC DNA]</scope>
    <source>
        <strain evidence="3 4">CKOBP-6</strain>
    </source>
</reference>
<evidence type="ECO:0000256" key="2">
    <source>
        <dbReference type="SAM" id="SignalP"/>
    </source>
</evidence>
<evidence type="ECO:0000313" key="4">
    <source>
        <dbReference type="Proteomes" id="UP000250369"/>
    </source>
</evidence>
<comment type="caution">
    <text evidence="3">The sequence shown here is derived from an EMBL/GenBank/DDBJ whole genome shotgun (WGS) entry which is preliminary data.</text>
</comment>
<proteinExistence type="predicted"/>
<evidence type="ECO:0000256" key="1">
    <source>
        <dbReference type="SAM" id="MobiDB-lite"/>
    </source>
</evidence>
<accession>A0A329MCK4</accession>
<protein>
    <recommendedName>
        <fullName evidence="5">Intracellular proteinase inhibitor BsuPI domain-containing protein</fullName>
    </recommendedName>
</protein>
<organism evidence="3 4">
    <name type="scientific">Paenibacillus contaminans</name>
    <dbReference type="NCBI Taxonomy" id="450362"/>
    <lineage>
        <taxon>Bacteria</taxon>
        <taxon>Bacillati</taxon>
        <taxon>Bacillota</taxon>
        <taxon>Bacilli</taxon>
        <taxon>Bacillales</taxon>
        <taxon>Paenibacillaceae</taxon>
        <taxon>Paenibacillus</taxon>
    </lineage>
</organism>
<dbReference type="PROSITE" id="PS51257">
    <property type="entry name" value="PROKAR_LIPOPROTEIN"/>
    <property type="match status" value="1"/>
</dbReference>
<dbReference type="EMBL" id="QMFB01000018">
    <property type="protein sequence ID" value="RAV17711.1"/>
    <property type="molecule type" value="Genomic_DNA"/>
</dbReference>
<dbReference type="AlphaFoldDB" id="A0A329MCK4"/>
<evidence type="ECO:0008006" key="5">
    <source>
        <dbReference type="Google" id="ProtNLM"/>
    </source>
</evidence>
<evidence type="ECO:0000313" key="3">
    <source>
        <dbReference type="EMBL" id="RAV17711.1"/>
    </source>
</evidence>
<keyword evidence="2" id="KW-0732">Signal</keyword>
<feature type="signal peptide" evidence="2">
    <location>
        <begin position="1"/>
        <end position="23"/>
    </location>
</feature>
<gene>
    <name evidence="3" type="ORF">DQG23_26670</name>
</gene>
<dbReference type="Proteomes" id="UP000250369">
    <property type="component" value="Unassembled WGS sequence"/>
</dbReference>
<feature type="chain" id="PRO_5038392011" description="Intracellular proteinase inhibitor BsuPI domain-containing protein" evidence="2">
    <location>
        <begin position="24"/>
        <end position="168"/>
    </location>
</feature>
<sequence length="168" mass="18509">MIKAIIIFLTLLVVVACSQSSQSEEQKPLNPPVPPDQPVNAAVPARPNELFTASISVPSQLKSKEEFTVEATLKNLSDTDIRVLHGGGVFFFAIKDSDGKGVNTFSMDDVGIFRTFQGNGAITEQYVYKLEKPGFYEVSAVARIKVYEGEAEKHIEVETNKAKFELVR</sequence>
<dbReference type="OrthoDB" id="2611470at2"/>
<name>A0A329MCK4_9BACL</name>
<feature type="region of interest" description="Disordered" evidence="1">
    <location>
        <begin position="23"/>
        <end position="42"/>
    </location>
</feature>